<name>A0A8S5RK00_9VIRU</name>
<accession>A0A8S5RK00</accession>
<sequence length="50" mass="5613">MLIKYSPLKNYVYPSKGIVYTEVNLPIASLKAIYCLSLKTLNTSSLFLLS</sequence>
<evidence type="ECO:0000313" key="1">
    <source>
        <dbReference type="EMBL" id="DAE31507.1"/>
    </source>
</evidence>
<proteinExistence type="predicted"/>
<dbReference type="EMBL" id="BK059109">
    <property type="protein sequence ID" value="DAE31507.1"/>
    <property type="molecule type" value="Genomic_DNA"/>
</dbReference>
<organism evidence="1">
    <name type="scientific">virus sp. ctBM815</name>
    <dbReference type="NCBI Taxonomy" id="2825806"/>
    <lineage>
        <taxon>Viruses</taxon>
    </lineage>
</organism>
<reference evidence="1" key="1">
    <citation type="journal article" date="2021" name="Proc. Natl. Acad. Sci. U.S.A.">
        <title>A Catalog of Tens of Thousands of Viruses from Human Metagenomes Reveals Hidden Associations with Chronic Diseases.</title>
        <authorList>
            <person name="Tisza M.J."/>
            <person name="Buck C.B."/>
        </authorList>
    </citation>
    <scope>NUCLEOTIDE SEQUENCE</scope>
    <source>
        <strain evidence="1">CtBM815</strain>
    </source>
</reference>
<protein>
    <submittedName>
        <fullName evidence="1">Uncharacterized protein</fullName>
    </submittedName>
</protein>